<keyword evidence="2" id="KW-1185">Reference proteome</keyword>
<evidence type="ECO:0000313" key="2">
    <source>
        <dbReference type="Proteomes" id="UP000317938"/>
    </source>
</evidence>
<protein>
    <submittedName>
        <fullName evidence="1">Uncharacterized protein</fullName>
    </submittedName>
</protein>
<reference evidence="1 2" key="1">
    <citation type="submission" date="2019-07" db="EMBL/GenBank/DDBJ databases">
        <title>Diversity of Bacteria from Kongsfjorden, Arctic.</title>
        <authorList>
            <person name="Yu Y."/>
        </authorList>
    </citation>
    <scope>NUCLEOTIDE SEQUENCE [LARGE SCALE GENOMIC DNA]</scope>
    <source>
        <strain evidence="1 2">SM1927</strain>
    </source>
</reference>
<sequence length="158" mass="18287">MMVNYPLTLPLPRLKEVSYKRQSNILRTEMGSGRARQRRRFLSVPTFMEATWRFKKDEAVAFEGFVDHGVQLTGWFLMDILTPKGVVKHQVRFKKDPLENFKPISALVWQYQAQVEVKEYKAASEEEAAISLVKPHTVASFVSSISNSINNYLEYNNE</sequence>
<dbReference type="RefSeq" id="WP_145236479.1">
    <property type="nucleotide sequence ID" value="NZ_VNFF01000007.1"/>
</dbReference>
<proteinExistence type="predicted"/>
<comment type="caution">
    <text evidence="1">The sequence shown here is derived from an EMBL/GenBank/DDBJ whole genome shotgun (WGS) entry which is preliminary data.</text>
</comment>
<gene>
    <name evidence="1" type="ORF">FQP85_08450</name>
</gene>
<accession>A0ABY3FEA6</accession>
<name>A0ABY3FEA6_9GAMM</name>
<dbReference type="Proteomes" id="UP000317938">
    <property type="component" value="Unassembled WGS sequence"/>
</dbReference>
<dbReference type="EMBL" id="VNFF01000007">
    <property type="protein sequence ID" value="TVU83796.1"/>
    <property type="molecule type" value="Genomic_DNA"/>
</dbReference>
<evidence type="ECO:0000313" key="1">
    <source>
        <dbReference type="EMBL" id="TVU83796.1"/>
    </source>
</evidence>
<organism evidence="1 2">
    <name type="scientific">Pseudoalteromonas neustonica</name>
    <dbReference type="NCBI Taxonomy" id="1840331"/>
    <lineage>
        <taxon>Bacteria</taxon>
        <taxon>Pseudomonadati</taxon>
        <taxon>Pseudomonadota</taxon>
        <taxon>Gammaproteobacteria</taxon>
        <taxon>Alteromonadales</taxon>
        <taxon>Pseudoalteromonadaceae</taxon>
        <taxon>Pseudoalteromonas</taxon>
    </lineage>
</organism>